<evidence type="ECO:0000313" key="1">
    <source>
        <dbReference type="EMBL" id="UXY24232.1"/>
    </source>
</evidence>
<gene>
    <name evidence="1" type="ORF">N8I84_40340</name>
</gene>
<evidence type="ECO:0000313" key="2">
    <source>
        <dbReference type="Proteomes" id="UP001061298"/>
    </source>
</evidence>
<protein>
    <recommendedName>
        <fullName evidence="3">DUF4304 domain-containing protein</fullName>
    </recommendedName>
</protein>
<proteinExistence type="predicted"/>
<organism evidence="1 2">
    <name type="scientific">Streptomyces cynarae</name>
    <dbReference type="NCBI Taxonomy" id="2981134"/>
    <lineage>
        <taxon>Bacteria</taxon>
        <taxon>Bacillati</taxon>
        <taxon>Actinomycetota</taxon>
        <taxon>Actinomycetes</taxon>
        <taxon>Kitasatosporales</taxon>
        <taxon>Streptomycetaceae</taxon>
        <taxon>Streptomyces</taxon>
    </lineage>
</organism>
<accession>A0ABY6EC29</accession>
<keyword evidence="2" id="KW-1185">Reference proteome</keyword>
<reference evidence="1" key="1">
    <citation type="submission" date="2022-10" db="EMBL/GenBank/DDBJ databases">
        <authorList>
            <person name="Mo P."/>
        </authorList>
    </citation>
    <scope>NUCLEOTIDE SEQUENCE</scope>
    <source>
        <strain evidence="1">HUAS 13-4</strain>
    </source>
</reference>
<dbReference type="EMBL" id="CP106793">
    <property type="protein sequence ID" value="UXY24232.1"/>
    <property type="molecule type" value="Genomic_DNA"/>
</dbReference>
<dbReference type="Proteomes" id="UP001061298">
    <property type="component" value="Chromosome"/>
</dbReference>
<dbReference type="RefSeq" id="WP_263234469.1">
    <property type="nucleotide sequence ID" value="NZ_CP106793.1"/>
</dbReference>
<name>A0ABY6EC29_9ACTN</name>
<sequence>MADRSPVLRIITSAARESLKPLGLAQRGRSRLWIDDHGWWLGVVGFTPPRIAGSGLYVGAMWLWHDVDHLAFHVDAVRTGPELFRTEDQFTPLALDLSRQAAANVTALREKFPAMPNVARYLTSRPVRRGFLWDSFDAGIATALSGDPDMARDHFERVLREDALAPWIVEAREKTRELYAIAADHDAVTARVTRAVDSCRSKLGLDPLPFAIS</sequence>
<evidence type="ECO:0008006" key="3">
    <source>
        <dbReference type="Google" id="ProtNLM"/>
    </source>
</evidence>